<organism evidence="2 3">
    <name type="scientific">Riccia fluitans</name>
    <dbReference type="NCBI Taxonomy" id="41844"/>
    <lineage>
        <taxon>Eukaryota</taxon>
        <taxon>Viridiplantae</taxon>
        <taxon>Streptophyta</taxon>
        <taxon>Embryophyta</taxon>
        <taxon>Marchantiophyta</taxon>
        <taxon>Marchantiopsida</taxon>
        <taxon>Marchantiidae</taxon>
        <taxon>Marchantiales</taxon>
        <taxon>Ricciaceae</taxon>
        <taxon>Riccia</taxon>
    </lineage>
</organism>
<dbReference type="EMBL" id="JBHFFA010000002">
    <property type="protein sequence ID" value="KAL2644737.1"/>
    <property type="molecule type" value="Genomic_DNA"/>
</dbReference>
<accession>A0ABD1ZDL8</accession>
<dbReference type="AlphaFoldDB" id="A0ABD1ZDL8"/>
<proteinExistence type="predicted"/>
<evidence type="ECO:0000256" key="1">
    <source>
        <dbReference type="SAM" id="MobiDB-lite"/>
    </source>
</evidence>
<evidence type="ECO:0000313" key="3">
    <source>
        <dbReference type="Proteomes" id="UP001605036"/>
    </source>
</evidence>
<name>A0ABD1ZDL8_9MARC</name>
<reference evidence="2 3" key="1">
    <citation type="submission" date="2024-09" db="EMBL/GenBank/DDBJ databases">
        <title>Chromosome-scale assembly of Riccia fluitans.</title>
        <authorList>
            <person name="Paukszto L."/>
            <person name="Sawicki J."/>
            <person name="Karawczyk K."/>
            <person name="Piernik-Szablinska J."/>
            <person name="Szczecinska M."/>
            <person name="Mazdziarz M."/>
        </authorList>
    </citation>
    <scope>NUCLEOTIDE SEQUENCE [LARGE SCALE GENOMIC DNA]</scope>
    <source>
        <strain evidence="2">Rf_01</strain>
        <tissue evidence="2">Aerial parts of the thallus</tissue>
    </source>
</reference>
<protein>
    <submittedName>
        <fullName evidence="2">Uncharacterized protein</fullName>
    </submittedName>
</protein>
<comment type="caution">
    <text evidence="2">The sequence shown here is derived from an EMBL/GenBank/DDBJ whole genome shotgun (WGS) entry which is preliminary data.</text>
</comment>
<evidence type="ECO:0000313" key="2">
    <source>
        <dbReference type="EMBL" id="KAL2644737.1"/>
    </source>
</evidence>
<sequence length="125" mass="14613">MTRAERCVFALTANRLTKKKLPVLPVLGLQRVGGRRMNWDTDYSTNFSAHFGDYIRRMKDYDHVEYVKERELAGKDEEIPFEQLVEKERRLWPVRRQTFLDVMTEGAEAPPESSRPLPKAISQAM</sequence>
<feature type="region of interest" description="Disordered" evidence="1">
    <location>
        <begin position="104"/>
        <end position="125"/>
    </location>
</feature>
<keyword evidence="3" id="KW-1185">Reference proteome</keyword>
<dbReference type="Proteomes" id="UP001605036">
    <property type="component" value="Unassembled WGS sequence"/>
</dbReference>
<gene>
    <name evidence="2" type="ORF">R1flu_012324</name>
</gene>